<dbReference type="GO" id="GO:0005975">
    <property type="term" value="P:carbohydrate metabolic process"/>
    <property type="evidence" value="ECO:0007669"/>
    <property type="project" value="UniProtKB-UniRule"/>
</dbReference>
<evidence type="ECO:0000313" key="7">
    <source>
        <dbReference type="EMBL" id="QWQ20181.2"/>
    </source>
</evidence>
<dbReference type="GO" id="GO:0006053">
    <property type="term" value="P:N-acetylmannosamine catabolic process"/>
    <property type="evidence" value="ECO:0007669"/>
    <property type="project" value="TreeGrafter"/>
</dbReference>
<evidence type="ECO:0000256" key="2">
    <source>
        <dbReference type="ARBA" id="ARBA00002147"/>
    </source>
</evidence>
<evidence type="ECO:0000256" key="6">
    <source>
        <dbReference type="HAMAP-Rule" id="MF_01235"/>
    </source>
</evidence>
<evidence type="ECO:0000256" key="5">
    <source>
        <dbReference type="ARBA" id="ARBA00023277"/>
    </source>
</evidence>
<keyword evidence="4 6" id="KW-0413">Isomerase</keyword>
<dbReference type="Proteomes" id="UP000682358">
    <property type="component" value="Chromosome"/>
</dbReference>
<dbReference type="InterPro" id="IPR013785">
    <property type="entry name" value="Aldolase_TIM"/>
</dbReference>
<evidence type="ECO:0000256" key="1">
    <source>
        <dbReference type="ARBA" id="ARBA00000056"/>
    </source>
</evidence>
<dbReference type="Pfam" id="PF04131">
    <property type="entry name" value="NanE"/>
    <property type="match status" value="1"/>
</dbReference>
<dbReference type="EMBL" id="CP076405">
    <property type="protein sequence ID" value="QWQ20181.2"/>
    <property type="molecule type" value="Genomic_DNA"/>
</dbReference>
<dbReference type="GO" id="GO:0019262">
    <property type="term" value="P:N-acetylneuraminate catabolic process"/>
    <property type="evidence" value="ECO:0007669"/>
    <property type="project" value="UniProtKB-UniRule"/>
</dbReference>
<dbReference type="GO" id="GO:0047465">
    <property type="term" value="F:N-acylglucosamine-6-phosphate 2-epimerase activity"/>
    <property type="evidence" value="ECO:0007669"/>
    <property type="project" value="UniProtKB-EC"/>
</dbReference>
<sequence length="235" mass="25428">MALIEKMTTDIQQKGGLIVSCQPVDNSPMDKPEIVAAMAQAAVNAGAVAVRIEGIDNLKATRPLIDVPIIGIVKRDLLDSPVRITPWLSDVEALATEGADIIAFDGTDRVRPVPVNELLACIHHFNRLAMADCSTFNEGMYCQELGTEFIGSTMSGYTGGEIPKLPDLQLVAALAENGCRVIAEGRYNTPMIAARAIQAGAWAVTVGSALTRLEHVCDWFTHALKLQQELVKWIY</sequence>
<evidence type="ECO:0000256" key="3">
    <source>
        <dbReference type="ARBA" id="ARBA00005081"/>
    </source>
</evidence>
<name>A0AAJ4NGU3_PRORE</name>
<comment type="function">
    <text evidence="2 6">Converts N-acetylmannosamine-6-phosphate (ManNAc-6-P) to N-acetylglucosamine-6-phosphate (GlcNAc-6-P).</text>
</comment>
<dbReference type="InterPro" id="IPR011060">
    <property type="entry name" value="RibuloseP-bd_barrel"/>
</dbReference>
<keyword evidence="5 6" id="KW-0119">Carbohydrate metabolism</keyword>
<dbReference type="SUPFAM" id="SSF51366">
    <property type="entry name" value="Ribulose-phoshate binding barrel"/>
    <property type="match status" value="1"/>
</dbReference>
<evidence type="ECO:0000256" key="4">
    <source>
        <dbReference type="ARBA" id="ARBA00023235"/>
    </source>
</evidence>
<comment type="pathway">
    <text evidence="3 6">Amino-sugar metabolism; N-acetylneuraminate degradation; D-fructose 6-phosphate from N-acetylneuraminate: step 3/5.</text>
</comment>
<dbReference type="Gene3D" id="3.20.20.70">
    <property type="entry name" value="Aldolase class I"/>
    <property type="match status" value="1"/>
</dbReference>
<comment type="similarity">
    <text evidence="6">Belongs to the NanE family.</text>
</comment>
<dbReference type="CDD" id="cd04729">
    <property type="entry name" value="NanE"/>
    <property type="match status" value="1"/>
</dbReference>
<reference evidence="7" key="1">
    <citation type="submission" date="2021-06" db="EMBL/GenBank/DDBJ databases">
        <title>Emergence of genetically related NDM-1-producing Providencia rettgeri strains in Argentina.</title>
        <authorList>
            <person name="Pasteran F."/>
            <person name="Meo A."/>
            <person name="Gomez S."/>
            <person name="Derdoy L."/>
            <person name="Albronoz E."/>
            <person name="Faccone D."/>
            <person name="Guerriero L."/>
            <person name="Archuby D."/>
            <person name="Tarzia A."/>
            <person name="Lopez M."/>
            <person name="Corso A."/>
        </authorList>
    </citation>
    <scope>NUCLEOTIDE SEQUENCE</scope>
    <source>
        <strain evidence="7">PreM15628</strain>
    </source>
</reference>
<dbReference type="HAMAP" id="MF_01235">
    <property type="entry name" value="ManNAc6P_epimer"/>
    <property type="match status" value="1"/>
</dbReference>
<dbReference type="PANTHER" id="PTHR36204:SF1">
    <property type="entry name" value="N-ACETYLMANNOSAMINE-6-PHOSPHATE 2-EPIMERASE-RELATED"/>
    <property type="match status" value="1"/>
</dbReference>
<dbReference type="FunFam" id="3.20.20.70:FF:000035">
    <property type="entry name" value="Putative N-acetylmannosamine-6-phosphate 2-epimerase"/>
    <property type="match status" value="1"/>
</dbReference>
<dbReference type="NCBIfam" id="NF002231">
    <property type="entry name" value="PRK01130.1"/>
    <property type="match status" value="1"/>
</dbReference>
<evidence type="ECO:0000313" key="8">
    <source>
        <dbReference type="Proteomes" id="UP000682358"/>
    </source>
</evidence>
<comment type="catalytic activity">
    <reaction evidence="1 6">
        <text>an N-acyl-D-glucosamine 6-phosphate = an N-acyl-D-mannosamine 6-phosphate</text>
        <dbReference type="Rhea" id="RHEA:23932"/>
        <dbReference type="ChEBI" id="CHEBI:57599"/>
        <dbReference type="ChEBI" id="CHEBI:57666"/>
        <dbReference type="EC" id="5.1.3.9"/>
    </reaction>
</comment>
<dbReference type="InterPro" id="IPR007260">
    <property type="entry name" value="NanE"/>
</dbReference>
<dbReference type="GO" id="GO:0005829">
    <property type="term" value="C:cytosol"/>
    <property type="evidence" value="ECO:0007669"/>
    <property type="project" value="TreeGrafter"/>
</dbReference>
<proteinExistence type="inferred from homology"/>
<gene>
    <name evidence="6" type="primary">nanE</name>
    <name evidence="7" type="ORF">KOF27_16510</name>
</gene>
<accession>A0AAJ4NGU3</accession>
<organism evidence="7 8">
    <name type="scientific">Providencia rettgeri</name>
    <dbReference type="NCBI Taxonomy" id="587"/>
    <lineage>
        <taxon>Bacteria</taxon>
        <taxon>Pseudomonadati</taxon>
        <taxon>Pseudomonadota</taxon>
        <taxon>Gammaproteobacteria</taxon>
        <taxon>Enterobacterales</taxon>
        <taxon>Morganellaceae</taxon>
        <taxon>Providencia</taxon>
    </lineage>
</organism>
<dbReference type="PANTHER" id="PTHR36204">
    <property type="entry name" value="N-ACETYLMANNOSAMINE-6-PHOSPHATE 2-EPIMERASE-RELATED"/>
    <property type="match status" value="1"/>
</dbReference>
<protein>
    <recommendedName>
        <fullName evidence="6">Putative N-acetylmannosamine-6-phosphate 2-epimerase</fullName>
        <ecNumber evidence="6">5.1.3.9</ecNumber>
    </recommendedName>
    <alternativeName>
        <fullName evidence="6">ManNAc-6-P epimerase</fullName>
    </alternativeName>
</protein>
<dbReference type="EC" id="5.1.3.9" evidence="6"/>
<dbReference type="AlphaFoldDB" id="A0AAJ4NGU3"/>